<name>A0ABY8AYM0_9GAMM</name>
<reference evidence="2 3" key="1">
    <citation type="submission" date="2023-02" db="EMBL/GenBank/DDBJ databases">
        <title>Genome Sequence of L. cardiaca H63T.</title>
        <authorList>
            <person name="Lopez A.E."/>
            <person name="Cianciotto N.P."/>
        </authorList>
    </citation>
    <scope>NUCLEOTIDE SEQUENCE [LARGE SCALE GENOMIC DNA]</scope>
    <source>
        <strain evidence="2 3">H63</strain>
    </source>
</reference>
<evidence type="ECO:0000313" key="2">
    <source>
        <dbReference type="EMBL" id="WED44590.1"/>
    </source>
</evidence>
<evidence type="ECO:0008006" key="4">
    <source>
        <dbReference type="Google" id="ProtNLM"/>
    </source>
</evidence>
<dbReference type="Proteomes" id="UP001222087">
    <property type="component" value="Chromosome"/>
</dbReference>
<evidence type="ECO:0000256" key="1">
    <source>
        <dbReference type="SAM" id="Phobius"/>
    </source>
</evidence>
<keyword evidence="1" id="KW-0472">Membrane</keyword>
<dbReference type="RefSeq" id="WP_275090411.1">
    <property type="nucleotide sequence ID" value="NZ_CP119078.1"/>
</dbReference>
<sequence length="160" mass="18521">MGKQKLILFIIILAMLRLFFIFFVPPQAGLTPVDPNQIGYIGLLKNPIIQLLFCLSLIIMLFGFHLILPNFNLFIFVLIIGLVCISIGILWIHWGYIHSEFGSLMSMLMYEAYNPRSAPQLGYYQWKYSLNPAKVTVGLLILPILLPLFYFVRLIRNKKR</sequence>
<organism evidence="2 3">
    <name type="scientific">Legionella cardiaca</name>
    <dbReference type="NCBI Taxonomy" id="1071983"/>
    <lineage>
        <taxon>Bacteria</taxon>
        <taxon>Pseudomonadati</taxon>
        <taxon>Pseudomonadota</taxon>
        <taxon>Gammaproteobacteria</taxon>
        <taxon>Legionellales</taxon>
        <taxon>Legionellaceae</taxon>
        <taxon>Legionella</taxon>
    </lineage>
</organism>
<keyword evidence="3" id="KW-1185">Reference proteome</keyword>
<feature type="transmembrane region" description="Helical" evidence="1">
    <location>
        <begin position="7"/>
        <end position="28"/>
    </location>
</feature>
<feature type="transmembrane region" description="Helical" evidence="1">
    <location>
        <begin position="48"/>
        <end position="68"/>
    </location>
</feature>
<protein>
    <recommendedName>
        <fullName evidence="4">Transmembrane protein</fullName>
    </recommendedName>
</protein>
<dbReference type="EMBL" id="CP119078">
    <property type="protein sequence ID" value="WED44590.1"/>
    <property type="molecule type" value="Genomic_DNA"/>
</dbReference>
<keyword evidence="1" id="KW-1133">Transmembrane helix</keyword>
<feature type="transmembrane region" description="Helical" evidence="1">
    <location>
        <begin position="135"/>
        <end position="155"/>
    </location>
</feature>
<proteinExistence type="predicted"/>
<accession>A0ABY8AYM0</accession>
<feature type="transmembrane region" description="Helical" evidence="1">
    <location>
        <begin position="75"/>
        <end position="97"/>
    </location>
</feature>
<keyword evidence="1" id="KW-0812">Transmembrane</keyword>
<evidence type="ECO:0000313" key="3">
    <source>
        <dbReference type="Proteomes" id="UP001222087"/>
    </source>
</evidence>
<gene>
    <name evidence="2" type="ORF">PXX05_07320</name>
</gene>